<evidence type="ECO:0000313" key="3">
    <source>
        <dbReference type="Proteomes" id="UP001642260"/>
    </source>
</evidence>
<accession>A0ABC8KR28</accession>
<comment type="caution">
    <text evidence="2">The sequence shown here is derived from an EMBL/GenBank/DDBJ whole genome shotgun (WGS) entry which is preliminary data.</text>
</comment>
<reference evidence="2 3" key="1">
    <citation type="submission" date="2022-03" db="EMBL/GenBank/DDBJ databases">
        <authorList>
            <person name="Macdonald S."/>
            <person name="Ahmed S."/>
            <person name="Newling K."/>
        </authorList>
    </citation>
    <scope>NUCLEOTIDE SEQUENCE [LARGE SCALE GENOMIC DNA]</scope>
</reference>
<keyword evidence="3" id="KW-1185">Reference proteome</keyword>
<feature type="region of interest" description="Disordered" evidence="1">
    <location>
        <begin position="23"/>
        <end position="44"/>
    </location>
</feature>
<organism evidence="2 3">
    <name type="scientific">Eruca vesicaria subsp. sativa</name>
    <name type="common">Garden rocket</name>
    <name type="synonym">Eruca sativa</name>
    <dbReference type="NCBI Taxonomy" id="29727"/>
    <lineage>
        <taxon>Eukaryota</taxon>
        <taxon>Viridiplantae</taxon>
        <taxon>Streptophyta</taxon>
        <taxon>Embryophyta</taxon>
        <taxon>Tracheophyta</taxon>
        <taxon>Spermatophyta</taxon>
        <taxon>Magnoliopsida</taxon>
        <taxon>eudicotyledons</taxon>
        <taxon>Gunneridae</taxon>
        <taxon>Pentapetalae</taxon>
        <taxon>rosids</taxon>
        <taxon>malvids</taxon>
        <taxon>Brassicales</taxon>
        <taxon>Brassicaceae</taxon>
        <taxon>Brassiceae</taxon>
        <taxon>Eruca</taxon>
    </lineage>
</organism>
<sequence length="120" mass="13990">MESEQPIILRVPLTVLFLSSSDPKRTRLGRSTNNPKSLEDQGKGYTKELWNSKEVTQRSTVSFTGLSTSIWTHWHQPTSQQSAVRFRKDEVSLALRDETARYLFQQIKLRLKRNMRKLVV</sequence>
<evidence type="ECO:0000256" key="1">
    <source>
        <dbReference type="SAM" id="MobiDB-lite"/>
    </source>
</evidence>
<proteinExistence type="predicted"/>
<protein>
    <submittedName>
        <fullName evidence="2">Uncharacterized protein</fullName>
    </submittedName>
</protein>
<dbReference type="Proteomes" id="UP001642260">
    <property type="component" value="Unassembled WGS sequence"/>
</dbReference>
<gene>
    <name evidence="2" type="ORF">ERUC_LOCUS24413</name>
</gene>
<dbReference type="EMBL" id="CAKOAT010251820">
    <property type="protein sequence ID" value="CAH8358657.1"/>
    <property type="molecule type" value="Genomic_DNA"/>
</dbReference>
<name>A0ABC8KR28_ERUVS</name>
<dbReference type="AlphaFoldDB" id="A0ABC8KR28"/>
<evidence type="ECO:0000313" key="2">
    <source>
        <dbReference type="EMBL" id="CAH8358657.1"/>
    </source>
</evidence>